<evidence type="ECO:0000256" key="4">
    <source>
        <dbReference type="ARBA" id="ARBA00022746"/>
    </source>
</evidence>
<dbReference type="AlphaFoldDB" id="A0AAE9ZDB9"/>
<dbReference type="KEGG" id="hfl:PUV54_16180"/>
<dbReference type="SFLD" id="SFLDG01212">
    <property type="entry name" value="Phytoene_synthase_like"/>
    <property type="match status" value="1"/>
</dbReference>
<keyword evidence="7" id="KW-1185">Reference proteome</keyword>
<dbReference type="GO" id="GO:0016117">
    <property type="term" value="P:carotenoid biosynthetic process"/>
    <property type="evidence" value="ECO:0007669"/>
    <property type="project" value="UniProtKB-KW"/>
</dbReference>
<dbReference type="SFLD" id="SFLDG01018">
    <property type="entry name" value="Squalene/Phytoene_Synthase_Lik"/>
    <property type="match status" value="1"/>
</dbReference>
<dbReference type="SFLD" id="SFLDS00005">
    <property type="entry name" value="Isoprenoid_Synthase_Type_I"/>
    <property type="match status" value="1"/>
</dbReference>
<evidence type="ECO:0000313" key="7">
    <source>
        <dbReference type="Proteomes" id="UP001214043"/>
    </source>
</evidence>
<dbReference type="GO" id="GO:0004311">
    <property type="term" value="F:geranylgeranyl diphosphate synthase activity"/>
    <property type="evidence" value="ECO:0007669"/>
    <property type="project" value="InterPro"/>
</dbReference>
<evidence type="ECO:0000313" key="6">
    <source>
        <dbReference type="EMBL" id="WDI31490.1"/>
    </source>
</evidence>
<dbReference type="InterPro" id="IPR044843">
    <property type="entry name" value="Trans_IPPS_bact-type"/>
</dbReference>
<sequence length="325" mass="35658">MQLNESALASHGAQTIAKGSKSFAIASLLFGKAMQSDVHMLYAWCRYCDDVIDGQELGGDAPDRTLSRKEMAERLDELRAKTRTAFSGDLTGTPAFDGFSLVARRHDLPERYPLDLLDGFANDVDQREFTSFDDLMEYCYGVAGVVGIMMAIIMGVSKDDGEVLDRACDLGLAFQLTNICRDVFDDARGGRIYLPTSWLEAENISADPSAIMHETNRAGLTRVVKQVLAIADRYYDSASEGVRFLPLRASAAVLAARNVYRDIGRKVAARGEAAWENRTVVSTHRKVFLAVSGAASGAVQSISKGSAPLTERGDLWRRTVMERVR</sequence>
<dbReference type="FunFam" id="1.10.600.10:FF:000020">
    <property type="entry name" value="Phytoene synthase"/>
    <property type="match status" value="1"/>
</dbReference>
<dbReference type="SUPFAM" id="SSF48576">
    <property type="entry name" value="Terpenoid synthases"/>
    <property type="match status" value="1"/>
</dbReference>
<reference evidence="6" key="1">
    <citation type="submission" date="2023-02" db="EMBL/GenBank/DDBJ databases">
        <title>Genome sequence of Hyphococcus flavus.</title>
        <authorList>
            <person name="Rong J.-C."/>
            <person name="Zhao Q."/>
            <person name="Yi M."/>
            <person name="Wu J.-Y."/>
        </authorList>
    </citation>
    <scope>NUCLEOTIDE SEQUENCE</scope>
    <source>
        <strain evidence="6">MCCC 1K03223</strain>
    </source>
</reference>
<dbReference type="RefSeq" id="WP_274493378.1">
    <property type="nucleotide sequence ID" value="NZ_CP118166.1"/>
</dbReference>
<dbReference type="GO" id="GO:0051996">
    <property type="term" value="F:squalene synthase [NAD(P)H] activity"/>
    <property type="evidence" value="ECO:0007669"/>
    <property type="project" value="InterPro"/>
</dbReference>
<gene>
    <name evidence="6" type="ORF">PUV54_16180</name>
</gene>
<comment type="similarity">
    <text evidence="2">Belongs to the phytoene/squalene synthase family.</text>
</comment>
<comment type="pathway">
    <text evidence="1">Carotenoid biosynthesis; phytoene biosynthesis.</text>
</comment>
<dbReference type="EMBL" id="CP118166">
    <property type="protein sequence ID" value="WDI31490.1"/>
    <property type="molecule type" value="Genomic_DNA"/>
</dbReference>
<dbReference type="PROSITE" id="PS01045">
    <property type="entry name" value="SQUALEN_PHYTOEN_SYN_2"/>
    <property type="match status" value="1"/>
</dbReference>
<proteinExistence type="inferred from homology"/>
<dbReference type="InterPro" id="IPR002060">
    <property type="entry name" value="Squ/phyt_synthse"/>
</dbReference>
<dbReference type="CDD" id="cd00683">
    <property type="entry name" value="Trans_IPPS_HH"/>
    <property type="match status" value="1"/>
</dbReference>
<name>A0AAE9ZDB9_9PROT</name>
<keyword evidence="3" id="KW-0808">Transferase</keyword>
<evidence type="ECO:0000256" key="2">
    <source>
        <dbReference type="ARBA" id="ARBA00006251"/>
    </source>
</evidence>
<dbReference type="PROSITE" id="PS01044">
    <property type="entry name" value="SQUALEN_PHYTOEN_SYN_1"/>
    <property type="match status" value="1"/>
</dbReference>
<dbReference type="PANTHER" id="PTHR31480">
    <property type="entry name" value="BIFUNCTIONAL LYCOPENE CYCLASE/PHYTOENE SYNTHASE"/>
    <property type="match status" value="1"/>
</dbReference>
<dbReference type="InterPro" id="IPR008949">
    <property type="entry name" value="Isoprenoid_synthase_dom_sf"/>
</dbReference>
<organism evidence="6 7">
    <name type="scientific">Hyphococcus flavus</name>
    <dbReference type="NCBI Taxonomy" id="1866326"/>
    <lineage>
        <taxon>Bacteria</taxon>
        <taxon>Pseudomonadati</taxon>
        <taxon>Pseudomonadota</taxon>
        <taxon>Alphaproteobacteria</taxon>
        <taxon>Parvularculales</taxon>
        <taxon>Parvularculaceae</taxon>
        <taxon>Hyphococcus</taxon>
    </lineage>
</organism>
<dbReference type="Proteomes" id="UP001214043">
    <property type="component" value="Chromosome"/>
</dbReference>
<keyword evidence="4" id="KW-0125">Carotenoid biosynthesis</keyword>
<dbReference type="Pfam" id="PF00494">
    <property type="entry name" value="SQS_PSY"/>
    <property type="match status" value="1"/>
</dbReference>
<evidence type="ECO:0000256" key="3">
    <source>
        <dbReference type="ARBA" id="ARBA00022679"/>
    </source>
</evidence>
<protein>
    <submittedName>
        <fullName evidence="6">Phytoene/squalene synthase family protein</fullName>
    </submittedName>
</protein>
<dbReference type="InterPro" id="IPR033904">
    <property type="entry name" value="Trans_IPPS_HH"/>
</dbReference>
<dbReference type="InterPro" id="IPR019845">
    <property type="entry name" value="Squalene/phytoene_synthase_CS"/>
</dbReference>
<dbReference type="Gene3D" id="1.10.600.10">
    <property type="entry name" value="Farnesyl Diphosphate Synthase"/>
    <property type="match status" value="1"/>
</dbReference>
<comment type="cofactor">
    <cofactor evidence="5">
        <name>ATP</name>
        <dbReference type="ChEBI" id="CHEBI:30616"/>
    </cofactor>
</comment>
<evidence type="ECO:0000256" key="1">
    <source>
        <dbReference type="ARBA" id="ARBA00004684"/>
    </source>
</evidence>
<accession>A0AAE9ZDB9</accession>
<evidence type="ECO:0000256" key="5">
    <source>
        <dbReference type="ARBA" id="ARBA00053028"/>
    </source>
</evidence>